<dbReference type="PANTHER" id="PTHR43000">
    <property type="entry name" value="DTDP-D-GLUCOSE 4,6-DEHYDRATASE-RELATED"/>
    <property type="match status" value="1"/>
</dbReference>
<dbReference type="Gene3D" id="3.40.50.720">
    <property type="entry name" value="NAD(P)-binding Rossmann-like Domain"/>
    <property type="match status" value="1"/>
</dbReference>
<dbReference type="Pfam" id="PF01370">
    <property type="entry name" value="Epimerase"/>
    <property type="match status" value="1"/>
</dbReference>
<dbReference type="InterPro" id="IPR001509">
    <property type="entry name" value="Epimerase_deHydtase"/>
</dbReference>
<feature type="domain" description="NAD-dependent epimerase/dehydratase" evidence="3">
    <location>
        <begin position="4"/>
        <end position="241"/>
    </location>
</feature>
<protein>
    <submittedName>
        <fullName evidence="4">Nucleoside-diphosphate sugar epimerase</fullName>
    </submittedName>
</protein>
<evidence type="ECO:0000259" key="3">
    <source>
        <dbReference type="Pfam" id="PF01370"/>
    </source>
</evidence>
<comment type="similarity">
    <text evidence="2">Belongs to the NAD(P)-dependent epimerase/dehydratase family.</text>
</comment>
<dbReference type="RefSeq" id="WP_068489579.1">
    <property type="nucleotide sequence ID" value="NZ_LWQT01000028.1"/>
</dbReference>
<name>A0A178MY98_9PROT</name>
<reference evidence="4 5" key="1">
    <citation type="submission" date="2016-04" db="EMBL/GenBank/DDBJ databases">
        <title>Draft genome sequence of freshwater magnetotactic bacteria Magnetospirillum marisnigri SP-1 and Magnetospirillum moscoviense BB-1.</title>
        <authorList>
            <person name="Koziaeva V."/>
            <person name="Dziuba M.V."/>
            <person name="Ivanov T.M."/>
            <person name="Kuznetsov B."/>
            <person name="Grouzdev D.S."/>
        </authorList>
    </citation>
    <scope>NUCLEOTIDE SEQUENCE [LARGE SCALE GENOMIC DNA]</scope>
    <source>
        <strain evidence="4 5">SP-1</strain>
    </source>
</reference>
<dbReference type="AlphaFoldDB" id="A0A178MY98"/>
<evidence type="ECO:0000256" key="1">
    <source>
        <dbReference type="ARBA" id="ARBA00005125"/>
    </source>
</evidence>
<dbReference type="CDD" id="cd08946">
    <property type="entry name" value="SDR_e"/>
    <property type="match status" value="1"/>
</dbReference>
<sequence>MRFVVTGGLGHIGSRLIRTLPQRFPGAEVVIIDSLATQRYPSLFNLPGEGRYRFVEADATTCELEPLLAGADAVINLAAITDAAGSFGNREKVERENYGITERVALACVKVGAPLITASSTSVYGTQKSRVDEDCDASDLAPQSPYAETKLREEALVMRLAAEQGLKATIFRFGTIFGVSPGMRFHTAVNKFCWQAVLGQKVTVWRTAYDQMRPYLDLGDAVEAVAFTIERRMFDARVYNVVTSNHTVRDVVDAIRAHVPDLDVTFVDEKIMNQLSYEVDNTRMLAAGFTFKGDLKTALAETIALLRNMNNGAK</sequence>
<dbReference type="OrthoDB" id="9771073at2"/>
<dbReference type="SUPFAM" id="SSF51735">
    <property type="entry name" value="NAD(P)-binding Rossmann-fold domains"/>
    <property type="match status" value="1"/>
</dbReference>
<accession>A0A178MY98</accession>
<evidence type="ECO:0000313" key="4">
    <source>
        <dbReference type="EMBL" id="OAN54653.1"/>
    </source>
</evidence>
<evidence type="ECO:0000256" key="2">
    <source>
        <dbReference type="ARBA" id="ARBA00007637"/>
    </source>
</evidence>
<comment type="caution">
    <text evidence="4">The sequence shown here is derived from an EMBL/GenBank/DDBJ whole genome shotgun (WGS) entry which is preliminary data.</text>
</comment>
<evidence type="ECO:0000313" key="5">
    <source>
        <dbReference type="Proteomes" id="UP000078428"/>
    </source>
</evidence>
<keyword evidence="5" id="KW-1185">Reference proteome</keyword>
<gene>
    <name evidence="4" type="ORF">A6A04_12065</name>
</gene>
<dbReference type="Proteomes" id="UP000078428">
    <property type="component" value="Unassembled WGS sequence"/>
</dbReference>
<dbReference type="EMBL" id="LWQT01000028">
    <property type="protein sequence ID" value="OAN54653.1"/>
    <property type="molecule type" value="Genomic_DNA"/>
</dbReference>
<proteinExistence type="inferred from homology"/>
<comment type="pathway">
    <text evidence="1">Bacterial outer membrane biogenesis; LPS O-antigen biosynthesis.</text>
</comment>
<organism evidence="4 5">
    <name type="scientific">Paramagnetospirillum marisnigri</name>
    <dbReference type="NCBI Taxonomy" id="1285242"/>
    <lineage>
        <taxon>Bacteria</taxon>
        <taxon>Pseudomonadati</taxon>
        <taxon>Pseudomonadota</taxon>
        <taxon>Alphaproteobacteria</taxon>
        <taxon>Rhodospirillales</taxon>
        <taxon>Magnetospirillaceae</taxon>
        <taxon>Paramagnetospirillum</taxon>
    </lineage>
</organism>
<dbReference type="InterPro" id="IPR036291">
    <property type="entry name" value="NAD(P)-bd_dom_sf"/>
</dbReference>
<dbReference type="STRING" id="1285242.A6A04_12065"/>